<organism evidence="1 2">
    <name type="scientific">Bifidobacterium panos</name>
    <dbReference type="NCBI Taxonomy" id="2675321"/>
    <lineage>
        <taxon>Bacteria</taxon>
        <taxon>Bacillati</taxon>
        <taxon>Actinomycetota</taxon>
        <taxon>Actinomycetes</taxon>
        <taxon>Bifidobacteriales</taxon>
        <taxon>Bifidobacteriaceae</taxon>
        <taxon>Bifidobacterium</taxon>
    </lineage>
</organism>
<sequence>MDDRTPLAERFTQLSTLGEQSDEQRIETFQSVLDALQRELNEISE</sequence>
<dbReference type="Proteomes" id="UP000553756">
    <property type="component" value="Unassembled WGS sequence"/>
</dbReference>
<dbReference type="EMBL" id="JAAIIJ010000003">
    <property type="protein sequence ID" value="NMN01707.1"/>
    <property type="molecule type" value="Genomic_DNA"/>
</dbReference>
<dbReference type="RefSeq" id="WP_172144070.1">
    <property type="nucleotide sequence ID" value="NZ_JAAIIJ010000003.1"/>
</dbReference>
<keyword evidence="2" id="KW-1185">Reference proteome</keyword>
<name>A0ABX1SWZ7_9BIFI</name>
<evidence type="ECO:0000313" key="2">
    <source>
        <dbReference type="Proteomes" id="UP000553756"/>
    </source>
</evidence>
<comment type="caution">
    <text evidence="1">The sequence shown here is derived from an EMBL/GenBank/DDBJ whole genome shotgun (WGS) entry which is preliminary data.</text>
</comment>
<reference evidence="1 2" key="1">
    <citation type="submission" date="2020-02" db="EMBL/GenBank/DDBJ databases">
        <title>Characterization of phylogenetic diversity of novel bifidobacterial species isolated in Czech ZOOs.</title>
        <authorList>
            <person name="Lugli G.A."/>
            <person name="Vera N.B."/>
            <person name="Ventura M."/>
        </authorList>
    </citation>
    <scope>NUCLEOTIDE SEQUENCE [LARGE SCALE GENOMIC DNA]</scope>
    <source>
        <strain evidence="1 2">DSM 109963</strain>
    </source>
</reference>
<accession>A0ABX1SWZ7</accession>
<proteinExistence type="predicted"/>
<evidence type="ECO:0000313" key="1">
    <source>
        <dbReference type="EMBL" id="NMN01707.1"/>
    </source>
</evidence>
<gene>
    <name evidence="1" type="ORF">G1C94_0328</name>
</gene>
<protein>
    <submittedName>
        <fullName evidence="1">Uncharacterized protein</fullName>
    </submittedName>
</protein>